<dbReference type="Gene3D" id="2.30.30.830">
    <property type="match status" value="1"/>
</dbReference>
<dbReference type="eggNOG" id="COG3167">
    <property type="taxonomic scope" value="Bacteria"/>
</dbReference>
<gene>
    <name evidence="1" type="ORF">PSAKL28_49710</name>
</gene>
<evidence type="ECO:0000313" key="2">
    <source>
        <dbReference type="Proteomes" id="UP000028931"/>
    </source>
</evidence>
<dbReference type="Gene3D" id="3.30.70.60">
    <property type="match status" value="1"/>
</dbReference>
<organism evidence="1 2">
    <name type="scientific">Pseudomonas alkylphenolica</name>
    <dbReference type="NCBI Taxonomy" id="237609"/>
    <lineage>
        <taxon>Bacteria</taxon>
        <taxon>Pseudomonadati</taxon>
        <taxon>Pseudomonadota</taxon>
        <taxon>Gammaproteobacteria</taxon>
        <taxon>Pseudomonadales</taxon>
        <taxon>Pseudomonadaceae</taxon>
        <taxon>Pseudomonas</taxon>
    </lineage>
</organism>
<dbReference type="GO" id="GO:0043683">
    <property type="term" value="P:type IV pilus assembly"/>
    <property type="evidence" value="ECO:0007669"/>
    <property type="project" value="InterPro"/>
</dbReference>
<dbReference type="AlphaFoldDB" id="A0A077FLD1"/>
<dbReference type="InterPro" id="IPR014717">
    <property type="entry name" value="Transl_elong_EF1B/ribsomal_bS6"/>
</dbReference>
<accession>A0A077FLD1</accession>
<dbReference type="Pfam" id="PF04351">
    <property type="entry name" value="PilP"/>
    <property type="match status" value="1"/>
</dbReference>
<dbReference type="RefSeq" id="WP_084589144.1">
    <property type="nucleotide sequence ID" value="NZ_CP009048.1"/>
</dbReference>
<dbReference type="eggNOG" id="COG3168">
    <property type="taxonomic scope" value="Bacteria"/>
</dbReference>
<evidence type="ECO:0000313" key="1">
    <source>
        <dbReference type="EMBL" id="AIL64111.1"/>
    </source>
</evidence>
<name>A0A077FLD1_9PSED</name>
<proteinExistence type="predicted"/>
<dbReference type="InterPro" id="IPR007445">
    <property type="entry name" value="PilO"/>
</dbReference>
<dbReference type="Proteomes" id="UP000028931">
    <property type="component" value="Chromosome"/>
</dbReference>
<dbReference type="PANTHER" id="PTHR39555">
    <property type="entry name" value="FIMBRIAL ASSEMBLY PROTEIN PILO-LIKE PROTEIN-RELATED"/>
    <property type="match status" value="1"/>
</dbReference>
<dbReference type="KEGG" id="palk:PSAKL28_49710"/>
<dbReference type="OrthoDB" id="9802133at2"/>
<dbReference type="InterPro" id="IPR007446">
    <property type="entry name" value="PilP"/>
</dbReference>
<dbReference type="Pfam" id="PF04350">
    <property type="entry name" value="PilO"/>
    <property type="match status" value="1"/>
</dbReference>
<dbReference type="GO" id="GO:0043107">
    <property type="term" value="P:type IV pilus-dependent motility"/>
    <property type="evidence" value="ECO:0007669"/>
    <property type="project" value="InterPro"/>
</dbReference>
<protein>
    <submittedName>
        <fullName evidence="1">Type IV pilus biogenesis protein PilOP</fullName>
    </submittedName>
</protein>
<dbReference type="EMBL" id="CP009048">
    <property type="protein sequence ID" value="AIL64111.1"/>
    <property type="molecule type" value="Genomic_DNA"/>
</dbReference>
<dbReference type="HOGENOM" id="CLU_075064_0_0_6"/>
<reference evidence="1 2" key="1">
    <citation type="submission" date="2014-07" db="EMBL/GenBank/DDBJ databases">
        <authorList>
            <person name="Lee K."/>
            <person name="Lim J.Y."/>
            <person name="Hwang I."/>
        </authorList>
    </citation>
    <scope>NUCLEOTIDE SEQUENCE [LARGE SCALE GENOMIC DNA]</scope>
    <source>
        <strain evidence="1 2">KL28</strain>
    </source>
</reference>
<dbReference type="PANTHER" id="PTHR39555:SF1">
    <property type="entry name" value="TYPE IV PILUS INNER MEMBRANE COMPONENT PILO"/>
    <property type="match status" value="1"/>
</dbReference>
<sequence>MNFPAIARWQQWASGSTIRQALLLAGCLALLLGLAYSVHLRALFIEIEQGAEQSQFLRIEQAEKAAGAQALAAHEAQLAVAYQRLDEARWRLAAGGELADLLESIAYQGQSSGVFVEQVELLAEIHHDQHIEQPMQLQLQGTYPALLAFVHGLAYLPRLITLQDFSLLPTQTGLRLKVQLSAYRSQLASAVSGLSGLESGPVPAAPDVSRSPFEPSSQMQHRQYLEALPLDQFEMIGSLARGSVRFALLQVAGVVHRLQLGDRLGRDQGQVVGIEEQQIEVAEQVFEVGKGWVERRRTLRLKQPAGAG</sequence>